<evidence type="ECO:0000256" key="6">
    <source>
        <dbReference type="HAMAP-Rule" id="MF_00073"/>
    </source>
</evidence>
<keyword evidence="3 6" id="KW-0694">RNA-binding</keyword>
<dbReference type="PANTHER" id="PTHR11078:SF3">
    <property type="entry name" value="ANTITERMINATION NUSB DOMAIN-CONTAINING PROTEIN"/>
    <property type="match status" value="1"/>
</dbReference>
<evidence type="ECO:0000256" key="5">
    <source>
        <dbReference type="ARBA" id="ARBA00023163"/>
    </source>
</evidence>
<protein>
    <recommendedName>
        <fullName evidence="6">Transcription antitermination protein NusB</fullName>
    </recommendedName>
    <alternativeName>
        <fullName evidence="6">Antitermination factor NusB</fullName>
    </alternativeName>
</protein>
<evidence type="ECO:0000256" key="4">
    <source>
        <dbReference type="ARBA" id="ARBA00023015"/>
    </source>
</evidence>
<dbReference type="Pfam" id="PF01029">
    <property type="entry name" value="NusB"/>
    <property type="match status" value="1"/>
</dbReference>
<dbReference type="RefSeq" id="WP_081955660.1">
    <property type="nucleotide sequence ID" value="NZ_FZML01000026.1"/>
</dbReference>
<dbReference type="InterPro" id="IPR035926">
    <property type="entry name" value="NusB-like_sf"/>
</dbReference>
<organism evidence="9 12">
    <name type="scientific">Helicobacter muridarum</name>
    <dbReference type="NCBI Taxonomy" id="216"/>
    <lineage>
        <taxon>Bacteria</taxon>
        <taxon>Pseudomonadati</taxon>
        <taxon>Campylobacterota</taxon>
        <taxon>Epsilonproteobacteria</taxon>
        <taxon>Campylobacterales</taxon>
        <taxon>Helicobacteraceae</taxon>
        <taxon>Helicobacter</taxon>
    </lineage>
</organism>
<evidence type="ECO:0000313" key="11">
    <source>
        <dbReference type="Proteomes" id="UP000029922"/>
    </source>
</evidence>
<reference evidence="9 12" key="2">
    <citation type="submission" date="2018-06" db="EMBL/GenBank/DDBJ databases">
        <authorList>
            <consortium name="Pathogen Informatics"/>
            <person name="Doyle S."/>
        </authorList>
    </citation>
    <scope>NUCLEOTIDE SEQUENCE [LARGE SCALE GENOMIC DNA]</scope>
    <source>
        <strain evidence="9 12">NCTC12714</strain>
    </source>
</reference>
<dbReference type="GO" id="GO:0031564">
    <property type="term" value="P:transcription antitermination"/>
    <property type="evidence" value="ECO:0007669"/>
    <property type="project" value="UniProtKB-KW"/>
</dbReference>
<comment type="function">
    <text evidence="6">Involved in transcription antitermination. Required for transcription of ribosomal RNA (rRNA) genes. Binds specifically to the boxA antiterminator sequence of the ribosomal RNA (rrn) operons.</text>
</comment>
<sequence length="222" mass="25490">MATRTQSRIAVIQLLYAKELGNENAIDDAKIFFNENKIRNKQQEFALSLLYGVCKHEQTILDIIDIFVKEWDIQRLGIVEKNILKLGAFELLETNTQKAVVINEAIEIAKIFNLEDACRLINAVLDSIAKTHKDEIAKLVKERQMTINLAIESSKPETTSLDKSNTKQHMRFKQEKNHKPYSQAKQESKFKKDKRNTSSKNNPIKSKDSKSAFIKPNNKDSK</sequence>
<keyword evidence="4 6" id="KW-0805">Transcription regulation</keyword>
<name>A0A377PX27_9HELI</name>
<keyword evidence="12" id="KW-1185">Reference proteome</keyword>
<evidence type="ECO:0000313" key="9">
    <source>
        <dbReference type="EMBL" id="STQ87117.1"/>
    </source>
</evidence>
<dbReference type="EMBL" id="UGJE01000002">
    <property type="protein sequence ID" value="STQ87117.1"/>
    <property type="molecule type" value="Genomic_DNA"/>
</dbReference>
<dbReference type="InterPro" id="IPR006027">
    <property type="entry name" value="NusB_RsmB_TIM44"/>
</dbReference>
<dbReference type="Proteomes" id="UP000255139">
    <property type="component" value="Unassembled WGS sequence"/>
</dbReference>
<dbReference type="Proteomes" id="UP000029922">
    <property type="component" value="Unassembled WGS sequence"/>
</dbReference>
<feature type="region of interest" description="Disordered" evidence="7">
    <location>
        <begin position="155"/>
        <end position="222"/>
    </location>
</feature>
<gene>
    <name evidence="6 9" type="primary">nusB</name>
    <name evidence="10" type="ORF">LS73_008145</name>
    <name evidence="9" type="ORF">NCTC12714_01939</name>
</gene>
<comment type="similarity">
    <text evidence="1 6">Belongs to the NusB family.</text>
</comment>
<keyword evidence="5 6" id="KW-0804">Transcription</keyword>
<evidence type="ECO:0000313" key="12">
    <source>
        <dbReference type="Proteomes" id="UP000255139"/>
    </source>
</evidence>
<evidence type="ECO:0000256" key="3">
    <source>
        <dbReference type="ARBA" id="ARBA00022884"/>
    </source>
</evidence>
<dbReference type="GO" id="GO:0003723">
    <property type="term" value="F:RNA binding"/>
    <property type="evidence" value="ECO:0007669"/>
    <property type="project" value="UniProtKB-UniRule"/>
</dbReference>
<evidence type="ECO:0000259" key="8">
    <source>
        <dbReference type="Pfam" id="PF01029"/>
    </source>
</evidence>
<evidence type="ECO:0000256" key="1">
    <source>
        <dbReference type="ARBA" id="ARBA00005952"/>
    </source>
</evidence>
<reference evidence="10 11" key="1">
    <citation type="journal article" date="2014" name="Genome Announc.">
        <title>Draft genome sequences of eight enterohepatic helicobacter species isolated from both laboratory and wild rodents.</title>
        <authorList>
            <person name="Sheh A."/>
            <person name="Shen Z."/>
            <person name="Fox J.G."/>
        </authorList>
    </citation>
    <scope>NUCLEOTIDE SEQUENCE [LARGE SCALE GENOMIC DNA]</scope>
    <source>
        <strain evidence="10 11">ST1</strain>
    </source>
</reference>
<evidence type="ECO:0000256" key="7">
    <source>
        <dbReference type="SAM" id="MobiDB-lite"/>
    </source>
</evidence>
<dbReference type="AlphaFoldDB" id="A0A377PX27"/>
<evidence type="ECO:0000256" key="2">
    <source>
        <dbReference type="ARBA" id="ARBA00022814"/>
    </source>
</evidence>
<dbReference type="OrthoDB" id="9797817at2"/>
<dbReference type="NCBIfam" id="TIGR01951">
    <property type="entry name" value="nusB"/>
    <property type="match status" value="1"/>
</dbReference>
<accession>A0A377PX27</accession>
<dbReference type="GO" id="GO:0006353">
    <property type="term" value="P:DNA-templated transcription termination"/>
    <property type="evidence" value="ECO:0007669"/>
    <property type="project" value="UniProtKB-UniRule"/>
</dbReference>
<dbReference type="Gene3D" id="1.10.940.10">
    <property type="entry name" value="NusB-like"/>
    <property type="match status" value="1"/>
</dbReference>
<dbReference type="PANTHER" id="PTHR11078">
    <property type="entry name" value="N UTILIZATION SUBSTANCE PROTEIN B-RELATED"/>
    <property type="match status" value="1"/>
</dbReference>
<dbReference type="EMBL" id="JRPD02000022">
    <property type="protein sequence ID" value="TLD98915.1"/>
    <property type="molecule type" value="Genomic_DNA"/>
</dbReference>
<proteinExistence type="inferred from homology"/>
<feature type="domain" description="NusB/RsmB/TIM44" evidence="8">
    <location>
        <begin position="6"/>
        <end position="130"/>
    </location>
</feature>
<dbReference type="GO" id="GO:0005829">
    <property type="term" value="C:cytosol"/>
    <property type="evidence" value="ECO:0007669"/>
    <property type="project" value="TreeGrafter"/>
</dbReference>
<dbReference type="SUPFAM" id="SSF48013">
    <property type="entry name" value="NusB-like"/>
    <property type="match status" value="1"/>
</dbReference>
<dbReference type="InterPro" id="IPR011605">
    <property type="entry name" value="NusB_fam"/>
</dbReference>
<evidence type="ECO:0000313" key="10">
    <source>
        <dbReference type="EMBL" id="TLD98915.1"/>
    </source>
</evidence>
<keyword evidence="2 6" id="KW-0889">Transcription antitermination</keyword>
<dbReference type="HAMAP" id="MF_00073">
    <property type="entry name" value="NusB"/>
    <property type="match status" value="1"/>
</dbReference>